<dbReference type="AlphaFoldDB" id="A0A8S1FCI7"/>
<protein>
    <submittedName>
        <fullName evidence="1">Uncharacterized protein</fullName>
    </submittedName>
</protein>
<sequence length="132" mass="15396">MFPGMKAFSLLPTILIYIQFNQFEKCDALNHRFSEGYIFNFNISLVCPYKESFKYSIKLYEMDFWTPDDFLGEIVGTSNSSRVQVAKSLIIPNDELFSFVWLFKISVDHTCSESGVTRGYKSIVDQLCIWQR</sequence>
<evidence type="ECO:0000313" key="1">
    <source>
        <dbReference type="EMBL" id="CAB3411626.1"/>
    </source>
</evidence>
<proteinExistence type="predicted"/>
<dbReference type="Proteomes" id="UP000494206">
    <property type="component" value="Unassembled WGS sequence"/>
</dbReference>
<accession>A0A8S1FCI7</accession>
<reference evidence="1 2" key="1">
    <citation type="submission" date="2020-04" db="EMBL/GenBank/DDBJ databases">
        <authorList>
            <person name="Laetsch R D."/>
            <person name="Stevens L."/>
            <person name="Kumar S."/>
            <person name="Blaxter L. M."/>
        </authorList>
    </citation>
    <scope>NUCLEOTIDE SEQUENCE [LARGE SCALE GENOMIC DNA]</scope>
</reference>
<organism evidence="1 2">
    <name type="scientific">Caenorhabditis bovis</name>
    <dbReference type="NCBI Taxonomy" id="2654633"/>
    <lineage>
        <taxon>Eukaryota</taxon>
        <taxon>Metazoa</taxon>
        <taxon>Ecdysozoa</taxon>
        <taxon>Nematoda</taxon>
        <taxon>Chromadorea</taxon>
        <taxon>Rhabditida</taxon>
        <taxon>Rhabditina</taxon>
        <taxon>Rhabditomorpha</taxon>
        <taxon>Rhabditoidea</taxon>
        <taxon>Rhabditidae</taxon>
        <taxon>Peloderinae</taxon>
        <taxon>Caenorhabditis</taxon>
    </lineage>
</organism>
<keyword evidence="2" id="KW-1185">Reference proteome</keyword>
<name>A0A8S1FCI7_9PELO</name>
<dbReference type="EMBL" id="CADEPM010000015">
    <property type="protein sequence ID" value="CAB3411626.1"/>
    <property type="molecule type" value="Genomic_DNA"/>
</dbReference>
<gene>
    <name evidence="1" type="ORF">CBOVIS_LOCUS13004</name>
</gene>
<comment type="caution">
    <text evidence="1">The sequence shown here is derived from an EMBL/GenBank/DDBJ whole genome shotgun (WGS) entry which is preliminary data.</text>
</comment>
<evidence type="ECO:0000313" key="2">
    <source>
        <dbReference type="Proteomes" id="UP000494206"/>
    </source>
</evidence>